<organism evidence="1 2">
    <name type="scientific">Gloeophyllum trabeum (strain ATCC 11539 / FP-39264 / Madison 617)</name>
    <name type="common">Brown rot fungus</name>
    <dbReference type="NCBI Taxonomy" id="670483"/>
    <lineage>
        <taxon>Eukaryota</taxon>
        <taxon>Fungi</taxon>
        <taxon>Dikarya</taxon>
        <taxon>Basidiomycota</taxon>
        <taxon>Agaricomycotina</taxon>
        <taxon>Agaricomycetes</taxon>
        <taxon>Gloeophyllales</taxon>
        <taxon>Gloeophyllaceae</taxon>
        <taxon>Gloeophyllum</taxon>
    </lineage>
</organism>
<sequence length="73" mass="8845">MIRRREKTGQILLTFESKADSVWFTIHKHQCLTDYYTRFYSARQILYAKSKMSEYHRKVVHTSRSRTRSSSLQ</sequence>
<reference evidence="1 2" key="1">
    <citation type="journal article" date="2012" name="Science">
        <title>The Paleozoic origin of enzymatic lignin decomposition reconstructed from 31 fungal genomes.</title>
        <authorList>
            <person name="Floudas D."/>
            <person name="Binder M."/>
            <person name="Riley R."/>
            <person name="Barry K."/>
            <person name="Blanchette R.A."/>
            <person name="Henrissat B."/>
            <person name="Martinez A.T."/>
            <person name="Otillar R."/>
            <person name="Spatafora J.W."/>
            <person name="Yadav J.S."/>
            <person name="Aerts A."/>
            <person name="Benoit I."/>
            <person name="Boyd A."/>
            <person name="Carlson A."/>
            <person name="Copeland A."/>
            <person name="Coutinho P.M."/>
            <person name="de Vries R.P."/>
            <person name="Ferreira P."/>
            <person name="Findley K."/>
            <person name="Foster B."/>
            <person name="Gaskell J."/>
            <person name="Glotzer D."/>
            <person name="Gorecki P."/>
            <person name="Heitman J."/>
            <person name="Hesse C."/>
            <person name="Hori C."/>
            <person name="Igarashi K."/>
            <person name="Jurgens J.A."/>
            <person name="Kallen N."/>
            <person name="Kersten P."/>
            <person name="Kohler A."/>
            <person name="Kuees U."/>
            <person name="Kumar T.K.A."/>
            <person name="Kuo A."/>
            <person name="LaButti K."/>
            <person name="Larrondo L.F."/>
            <person name="Lindquist E."/>
            <person name="Ling A."/>
            <person name="Lombard V."/>
            <person name="Lucas S."/>
            <person name="Lundell T."/>
            <person name="Martin R."/>
            <person name="McLaughlin D.J."/>
            <person name="Morgenstern I."/>
            <person name="Morin E."/>
            <person name="Murat C."/>
            <person name="Nagy L.G."/>
            <person name="Nolan M."/>
            <person name="Ohm R.A."/>
            <person name="Patyshakuliyeva A."/>
            <person name="Rokas A."/>
            <person name="Ruiz-Duenas F.J."/>
            <person name="Sabat G."/>
            <person name="Salamov A."/>
            <person name="Samejima M."/>
            <person name="Schmutz J."/>
            <person name="Slot J.C."/>
            <person name="St John F."/>
            <person name="Stenlid J."/>
            <person name="Sun H."/>
            <person name="Sun S."/>
            <person name="Syed K."/>
            <person name="Tsang A."/>
            <person name="Wiebenga A."/>
            <person name="Young D."/>
            <person name="Pisabarro A."/>
            <person name="Eastwood D.C."/>
            <person name="Martin F."/>
            <person name="Cullen D."/>
            <person name="Grigoriev I.V."/>
            <person name="Hibbett D.S."/>
        </authorList>
    </citation>
    <scope>NUCLEOTIDE SEQUENCE [LARGE SCALE GENOMIC DNA]</scope>
    <source>
        <strain evidence="1 2">ATCC 11539</strain>
    </source>
</reference>
<dbReference type="EMBL" id="KB469296">
    <property type="protein sequence ID" value="EPQ60429.1"/>
    <property type="molecule type" value="Genomic_DNA"/>
</dbReference>
<dbReference type="GeneID" id="19298961"/>
<name>S7S3M3_GLOTA</name>
<accession>S7S3M3</accession>
<keyword evidence="2" id="KW-1185">Reference proteome</keyword>
<dbReference type="AlphaFoldDB" id="S7S3M3"/>
<evidence type="ECO:0000313" key="2">
    <source>
        <dbReference type="Proteomes" id="UP000030669"/>
    </source>
</evidence>
<dbReference type="KEGG" id="gtr:GLOTRDRAFT_108950"/>
<dbReference type="RefSeq" id="XP_007860841.1">
    <property type="nucleotide sequence ID" value="XM_007862650.1"/>
</dbReference>
<evidence type="ECO:0000313" key="1">
    <source>
        <dbReference type="EMBL" id="EPQ60429.1"/>
    </source>
</evidence>
<dbReference type="HOGENOM" id="CLU_2705028_0_0_1"/>
<gene>
    <name evidence="1" type="ORF">GLOTRDRAFT_108950</name>
</gene>
<protein>
    <submittedName>
        <fullName evidence="1">Uncharacterized protein</fullName>
    </submittedName>
</protein>
<dbReference type="Proteomes" id="UP000030669">
    <property type="component" value="Unassembled WGS sequence"/>
</dbReference>
<proteinExistence type="predicted"/>